<accession>A0A3B0VAJ8</accession>
<evidence type="ECO:0000313" key="2">
    <source>
        <dbReference type="EMBL" id="VAW40625.1"/>
    </source>
</evidence>
<sequence>MIRKASLNDSAARIICFFLVVTLWASVLPLSVEAAQNPAVAGSARLQAAAKKILALDSAHKLLNTDCIKCHTSEPADIKRAGGKHRTAVTCLDCHIQHLPSGVKTIPQCSMCHDPSAQAHFALGTRSVCLKCHRNPHTPLVITIPNKHWVNKACETCHPEKGKEFKEYPSKHSQKNCTFCHPKKHKRIKRCLQCHKPHAPFMVFKDCLRCHKPHSPLNIHYAGNIPNKYCGACHTDIFKLLSKSKAKHGKFKCAFCHKNKHPTVPKCQDCHQNIHSESILSRFNNNCLKCHRDPHNLLI</sequence>
<dbReference type="Gene3D" id="1.10.1130.10">
    <property type="entry name" value="Flavocytochrome C3, Chain A"/>
    <property type="match status" value="1"/>
</dbReference>
<dbReference type="EMBL" id="UOEX01000344">
    <property type="protein sequence ID" value="VAW40625.1"/>
    <property type="molecule type" value="Genomic_DNA"/>
</dbReference>
<keyword evidence="1" id="KW-0732">Signal</keyword>
<gene>
    <name evidence="2" type="ORF">MNBD_DELTA03-937</name>
</gene>
<name>A0A3B0VAJ8_9ZZZZ</name>
<dbReference type="AlphaFoldDB" id="A0A3B0VAJ8"/>
<dbReference type="InterPro" id="IPR036280">
    <property type="entry name" value="Multihaem_cyt_sf"/>
</dbReference>
<dbReference type="InterPro" id="IPR051829">
    <property type="entry name" value="Multiheme_Cytochr_ET"/>
</dbReference>
<reference evidence="2" key="1">
    <citation type="submission" date="2018-06" db="EMBL/GenBank/DDBJ databases">
        <authorList>
            <person name="Zhirakovskaya E."/>
        </authorList>
    </citation>
    <scope>NUCLEOTIDE SEQUENCE</scope>
</reference>
<dbReference type="Gene3D" id="3.90.10.10">
    <property type="entry name" value="Cytochrome C3"/>
    <property type="match status" value="1"/>
</dbReference>
<proteinExistence type="predicted"/>
<dbReference type="SUPFAM" id="SSF48695">
    <property type="entry name" value="Multiheme cytochromes"/>
    <property type="match status" value="1"/>
</dbReference>
<protein>
    <submittedName>
        <fullName evidence="2">Diguanylate cyclase/phosphodiesterase (GGDEF &amp; EAL domains) with PAS/PAC sensor(S)</fullName>
    </submittedName>
</protein>
<evidence type="ECO:0000256" key="1">
    <source>
        <dbReference type="ARBA" id="ARBA00022729"/>
    </source>
</evidence>
<organism evidence="2">
    <name type="scientific">hydrothermal vent metagenome</name>
    <dbReference type="NCBI Taxonomy" id="652676"/>
    <lineage>
        <taxon>unclassified sequences</taxon>
        <taxon>metagenomes</taxon>
        <taxon>ecological metagenomes</taxon>
    </lineage>
</organism>
<dbReference type="PANTHER" id="PTHR35038">
    <property type="entry name" value="DISSIMILATORY SULFITE REDUCTASE SIRA"/>
    <property type="match status" value="1"/>
</dbReference>